<feature type="domain" description="NADP-dependent oxidoreductase" evidence="1">
    <location>
        <begin position="6"/>
        <end position="88"/>
    </location>
</feature>
<comment type="caution">
    <text evidence="2">The sequence shown here is derived from an EMBL/GenBank/DDBJ whole genome shotgun (WGS) entry which is preliminary data.</text>
</comment>
<proteinExistence type="predicted"/>
<dbReference type="SUPFAM" id="SSF51430">
    <property type="entry name" value="NAD(P)-linked oxidoreductase"/>
    <property type="match status" value="1"/>
</dbReference>
<dbReference type="AlphaFoldDB" id="A0A367ZW13"/>
<dbReference type="Pfam" id="PF00248">
    <property type="entry name" value="Aldo_ket_red"/>
    <property type="match status" value="1"/>
</dbReference>
<dbReference type="Proteomes" id="UP000252355">
    <property type="component" value="Unassembled WGS sequence"/>
</dbReference>
<evidence type="ECO:0000313" key="3">
    <source>
        <dbReference type="Proteomes" id="UP000252355"/>
    </source>
</evidence>
<protein>
    <submittedName>
        <fullName evidence="2">Ferredoxin</fullName>
    </submittedName>
</protein>
<dbReference type="InterPro" id="IPR036812">
    <property type="entry name" value="NAD(P)_OxRdtase_dom_sf"/>
</dbReference>
<accession>A0A367ZW13</accession>
<sequence>MAVSGRGARADVERALRQMGVEEIDIFLLQTMRSGLEFRIRRGAWQALQDLKREGRIRAIGVAAHGLGVLQAALHEPALDVVLGRINYAGDLMDRWQEDLPSLLAGLPPVKRLLLDLLPRSLFARLAGRVHHLRASPQEQAMARELFARLAAAGKEVLGMKIFGEGALAGDVPRAVAYAAGLPWLRAILVGACSEAEIDAVVAAASQAQGGR</sequence>
<reference evidence="2 3" key="1">
    <citation type="submission" date="2018-05" db="EMBL/GenBank/DDBJ databases">
        <title>A metagenomic window into the 2 km-deep terrestrial subsurface aquifer revealed taxonomically and functionally diverse microbial community comprising novel uncultured bacterial lineages.</title>
        <authorList>
            <person name="Kadnikov V.V."/>
            <person name="Mardanov A.V."/>
            <person name="Beletsky A.V."/>
            <person name="Banks D."/>
            <person name="Pimenov N.V."/>
            <person name="Frank Y.A."/>
            <person name="Karnachuk O.V."/>
            <person name="Ravin N.V."/>
        </authorList>
    </citation>
    <scope>NUCLEOTIDE SEQUENCE [LARGE SCALE GENOMIC DNA]</scope>
    <source>
        <strain evidence="2">BY5</strain>
    </source>
</reference>
<name>A0A367ZW13_9BACT</name>
<organism evidence="2 3">
    <name type="scientific">Candidatus Ozemobacter sibiricus</name>
    <dbReference type="NCBI Taxonomy" id="2268124"/>
    <lineage>
        <taxon>Bacteria</taxon>
        <taxon>Candidatus Ozemobacteria</taxon>
        <taxon>Candidatus Ozemobacterales</taxon>
        <taxon>Candidatus Ozemobacteraceae</taxon>
        <taxon>Candidatus Ozemobacter</taxon>
    </lineage>
</organism>
<dbReference type="EMBL" id="QOQW01000001">
    <property type="protein sequence ID" value="RCK81521.1"/>
    <property type="molecule type" value="Genomic_DNA"/>
</dbReference>
<dbReference type="InterPro" id="IPR023210">
    <property type="entry name" value="NADP_OxRdtase_dom"/>
</dbReference>
<dbReference type="Gene3D" id="3.20.20.100">
    <property type="entry name" value="NADP-dependent oxidoreductase domain"/>
    <property type="match status" value="1"/>
</dbReference>
<evidence type="ECO:0000259" key="1">
    <source>
        <dbReference type="Pfam" id="PF00248"/>
    </source>
</evidence>
<evidence type="ECO:0000313" key="2">
    <source>
        <dbReference type="EMBL" id="RCK81521.1"/>
    </source>
</evidence>
<gene>
    <name evidence="2" type="ORF">OZSIB_0655</name>
</gene>